<dbReference type="STRING" id="313594.PI23P_06760"/>
<reference evidence="1 2" key="1">
    <citation type="submission" date="2006-02" db="EMBL/GenBank/DDBJ databases">
        <authorList>
            <person name="Murray A."/>
            <person name="Staley J."/>
            <person name="Ferriera S."/>
            <person name="Johnson J."/>
            <person name="Kravitz S."/>
            <person name="Halpern A."/>
            <person name="Remington K."/>
            <person name="Beeson K."/>
            <person name="Tran B."/>
            <person name="Rogers Y.-H."/>
            <person name="Friedman R."/>
            <person name="Venter J.C."/>
        </authorList>
    </citation>
    <scope>NUCLEOTIDE SEQUENCE [LARGE SCALE GENOMIC DNA]</scope>
    <source>
        <strain evidence="1 2">23-P</strain>
    </source>
</reference>
<comment type="caution">
    <text evidence="1">The sequence shown here is derived from an EMBL/GenBank/DDBJ whole genome shotgun (WGS) entry which is preliminary data.</text>
</comment>
<evidence type="ECO:0000313" key="1">
    <source>
        <dbReference type="EMBL" id="EAR12304.1"/>
    </source>
</evidence>
<proteinExistence type="predicted"/>
<keyword evidence="2" id="KW-1185">Reference proteome</keyword>
<dbReference type="HOGENOM" id="CLU_3138985_0_0_10"/>
<gene>
    <name evidence="1" type="ORF">PI23P_06760</name>
</gene>
<dbReference type="Proteomes" id="UP000003053">
    <property type="component" value="Unassembled WGS sequence"/>
</dbReference>
<dbReference type="EMBL" id="AAOG01000002">
    <property type="protein sequence ID" value="EAR12304.1"/>
    <property type="molecule type" value="Genomic_DNA"/>
</dbReference>
<sequence length="49" mass="5608">MVCYKAGEHNVLFYSILGAGKKECGGSFRLLAKLKSFKINLKLFNNWIR</sequence>
<evidence type="ECO:0000313" key="2">
    <source>
        <dbReference type="Proteomes" id="UP000003053"/>
    </source>
</evidence>
<accession>A4BYR1</accession>
<name>A4BYR1_9FLAO</name>
<organism evidence="1 2">
    <name type="scientific">Polaribacter irgensii 23-P</name>
    <dbReference type="NCBI Taxonomy" id="313594"/>
    <lineage>
        <taxon>Bacteria</taxon>
        <taxon>Pseudomonadati</taxon>
        <taxon>Bacteroidota</taxon>
        <taxon>Flavobacteriia</taxon>
        <taxon>Flavobacteriales</taxon>
        <taxon>Flavobacteriaceae</taxon>
    </lineage>
</organism>
<protein>
    <submittedName>
        <fullName evidence="1">Uncharacterized protein</fullName>
    </submittedName>
</protein>
<dbReference type="AlphaFoldDB" id="A4BYR1"/>